<keyword evidence="2" id="KW-1185">Reference proteome</keyword>
<name>A0A1I3QMB1_9BURK</name>
<accession>A0A1I3QMB1</accession>
<proteinExistence type="predicted"/>
<reference evidence="1 2" key="1">
    <citation type="submission" date="2016-10" db="EMBL/GenBank/DDBJ databases">
        <authorList>
            <person name="de Groot N.N."/>
        </authorList>
    </citation>
    <scope>NUCLEOTIDE SEQUENCE [LARGE SCALE GENOMIC DNA]</scope>
    <source>
        <strain evidence="1 2">LMG 23650</strain>
    </source>
</reference>
<organism evidence="1 2">
    <name type="scientific">Paraburkholderia megapolitana</name>
    <dbReference type="NCBI Taxonomy" id="420953"/>
    <lineage>
        <taxon>Bacteria</taxon>
        <taxon>Pseudomonadati</taxon>
        <taxon>Pseudomonadota</taxon>
        <taxon>Betaproteobacteria</taxon>
        <taxon>Burkholderiales</taxon>
        <taxon>Burkholderiaceae</taxon>
        <taxon>Paraburkholderia</taxon>
    </lineage>
</organism>
<dbReference type="Proteomes" id="UP000199548">
    <property type="component" value="Unassembled WGS sequence"/>
</dbReference>
<protein>
    <submittedName>
        <fullName evidence="1">Uncharacterized protein</fullName>
    </submittedName>
</protein>
<evidence type="ECO:0000313" key="2">
    <source>
        <dbReference type="Proteomes" id="UP000199548"/>
    </source>
</evidence>
<gene>
    <name evidence="1" type="ORF">SAMN05192543_106417</name>
</gene>
<sequence>MKRVLTHDEWRRIAVEVRRWLAESIRLRAQAETVYVCENEDKKRSSMHRDRRKL</sequence>
<evidence type="ECO:0000313" key="1">
    <source>
        <dbReference type="EMBL" id="SFJ34257.1"/>
    </source>
</evidence>
<dbReference type="AlphaFoldDB" id="A0A1I3QMB1"/>
<dbReference type="STRING" id="420953.SAMN05192543_106417"/>
<dbReference type="EMBL" id="FOQU01000006">
    <property type="protein sequence ID" value="SFJ34257.1"/>
    <property type="molecule type" value="Genomic_DNA"/>
</dbReference>